<reference evidence="1 2" key="1">
    <citation type="submission" date="2015-04" db="EMBL/GenBank/DDBJ databases">
        <authorList>
            <person name="Syromyatnikov M.Y."/>
            <person name="Popov V.N."/>
        </authorList>
    </citation>
    <scope>NUCLEOTIDE SEQUENCE [LARGE SCALE GENOMIC DNA]</scope>
</reference>
<protein>
    <submittedName>
        <fullName evidence="1">CLUMA_CG015573, isoform A</fullName>
    </submittedName>
</protein>
<name>A0A1J1IPF1_9DIPT</name>
<keyword evidence="2" id="KW-1185">Reference proteome</keyword>
<dbReference type="EMBL" id="CVRI01000057">
    <property type="protein sequence ID" value="CRL02115.1"/>
    <property type="molecule type" value="Genomic_DNA"/>
</dbReference>
<evidence type="ECO:0000313" key="2">
    <source>
        <dbReference type="Proteomes" id="UP000183832"/>
    </source>
</evidence>
<organism evidence="1 2">
    <name type="scientific">Clunio marinus</name>
    <dbReference type="NCBI Taxonomy" id="568069"/>
    <lineage>
        <taxon>Eukaryota</taxon>
        <taxon>Metazoa</taxon>
        <taxon>Ecdysozoa</taxon>
        <taxon>Arthropoda</taxon>
        <taxon>Hexapoda</taxon>
        <taxon>Insecta</taxon>
        <taxon>Pterygota</taxon>
        <taxon>Neoptera</taxon>
        <taxon>Endopterygota</taxon>
        <taxon>Diptera</taxon>
        <taxon>Nematocera</taxon>
        <taxon>Chironomoidea</taxon>
        <taxon>Chironomidae</taxon>
        <taxon>Clunio</taxon>
    </lineage>
</organism>
<gene>
    <name evidence="1" type="ORF">CLUMA_CG015573</name>
</gene>
<evidence type="ECO:0000313" key="1">
    <source>
        <dbReference type="EMBL" id="CRL02115.1"/>
    </source>
</evidence>
<sequence length="61" mass="7211">MKTFSNANGQDLYEYLSGNPAVLKFSHSMQANNEFKRNLLRLENSRELRSKFYEIPQNLEQ</sequence>
<proteinExistence type="predicted"/>
<dbReference type="AlphaFoldDB" id="A0A1J1IPF1"/>
<accession>A0A1J1IPF1</accession>
<dbReference type="Proteomes" id="UP000183832">
    <property type="component" value="Unassembled WGS sequence"/>
</dbReference>